<feature type="binding site" evidence="10">
    <location>
        <position position="196"/>
    </location>
    <ligand>
        <name>UDP-N-acetyl-alpha-D-glucosamine</name>
        <dbReference type="ChEBI" id="CHEBI:57705"/>
    </ligand>
</feature>
<dbReference type="GO" id="GO:0005975">
    <property type="term" value="P:carbohydrate metabolic process"/>
    <property type="evidence" value="ECO:0007669"/>
    <property type="project" value="InterPro"/>
</dbReference>
<reference evidence="13 14" key="1">
    <citation type="submission" date="2016-08" db="EMBL/GenBank/DDBJ databases">
        <title>Novel Firmicutes and Novel Genomes.</title>
        <authorList>
            <person name="Poppleton D.I."/>
            <person name="Gribaldo S."/>
        </authorList>
    </citation>
    <scope>NUCLEOTIDE SEQUENCE [LARGE SCALE GENOMIC DNA]</scope>
    <source>
        <strain evidence="13 14">CTT3</strain>
    </source>
</reference>
<dbReference type="AlphaFoldDB" id="A0A419T9Z0"/>
<feature type="binding site" evidence="10">
    <location>
        <position position="301"/>
    </location>
    <ligand>
        <name>UDP-N-acetyl-alpha-D-glucosamine</name>
        <dbReference type="ChEBI" id="CHEBI:57705"/>
    </ligand>
</feature>
<evidence type="ECO:0000256" key="9">
    <source>
        <dbReference type="ARBA" id="ARBA00023316"/>
    </source>
</evidence>
<comment type="similarity">
    <text evidence="10">Belongs to the glycosyltransferase 28 family. MurG subfamily.</text>
</comment>
<keyword evidence="6 10" id="KW-0573">Peptidoglycan synthesis</keyword>
<keyword evidence="5 10" id="KW-0133">Cell shape</keyword>
<dbReference type="SUPFAM" id="SSF53756">
    <property type="entry name" value="UDP-Glycosyltransferase/glycogen phosphorylase"/>
    <property type="match status" value="1"/>
</dbReference>
<keyword evidence="4 10" id="KW-0808">Transferase</keyword>
<dbReference type="UniPathway" id="UPA00219"/>
<evidence type="ECO:0000313" key="14">
    <source>
        <dbReference type="Proteomes" id="UP000284177"/>
    </source>
</evidence>
<dbReference type="Gene3D" id="3.40.50.2000">
    <property type="entry name" value="Glycogen Phosphorylase B"/>
    <property type="match status" value="2"/>
</dbReference>
<keyword evidence="1 10" id="KW-1003">Cell membrane</keyword>
<proteinExistence type="inferred from homology"/>
<accession>A0A419T9Z0</accession>
<feature type="binding site" evidence="10">
    <location>
        <begin position="10"/>
        <end position="12"/>
    </location>
    <ligand>
        <name>UDP-N-acetyl-alpha-D-glucosamine</name>
        <dbReference type="ChEBI" id="CHEBI:57705"/>
    </ligand>
</feature>
<evidence type="ECO:0000256" key="6">
    <source>
        <dbReference type="ARBA" id="ARBA00022984"/>
    </source>
</evidence>
<evidence type="ECO:0000256" key="10">
    <source>
        <dbReference type="HAMAP-Rule" id="MF_00033"/>
    </source>
</evidence>
<evidence type="ECO:0000256" key="3">
    <source>
        <dbReference type="ARBA" id="ARBA00022676"/>
    </source>
</evidence>
<dbReference type="RefSeq" id="WP_120166045.1">
    <property type="nucleotide sequence ID" value="NZ_MCIB01000001.1"/>
</dbReference>
<keyword evidence="2 10" id="KW-0132">Cell division</keyword>
<evidence type="ECO:0000256" key="5">
    <source>
        <dbReference type="ARBA" id="ARBA00022960"/>
    </source>
</evidence>
<keyword evidence="14" id="KW-1185">Reference proteome</keyword>
<dbReference type="EMBL" id="MCIB01000001">
    <property type="protein sequence ID" value="RKD34299.1"/>
    <property type="molecule type" value="Genomic_DNA"/>
</dbReference>
<keyword evidence="9 10" id="KW-0961">Cell wall biogenesis/degradation</keyword>
<keyword evidence="3 10" id="KW-0328">Glycosyltransferase</keyword>
<dbReference type="GO" id="GO:0009252">
    <property type="term" value="P:peptidoglycan biosynthetic process"/>
    <property type="evidence" value="ECO:0007669"/>
    <property type="project" value="UniProtKB-UniRule"/>
</dbReference>
<dbReference type="PANTHER" id="PTHR21015:SF22">
    <property type="entry name" value="GLYCOSYLTRANSFERASE"/>
    <property type="match status" value="1"/>
</dbReference>
<comment type="caution">
    <text evidence="10">Lacks conserved residue(s) required for the propagation of feature annotation.</text>
</comment>
<dbReference type="InterPro" id="IPR004276">
    <property type="entry name" value="GlycoTrans_28_N"/>
</dbReference>
<gene>
    <name evidence="10" type="primary">murG</name>
    <name evidence="13" type="ORF">BET03_00255</name>
</gene>
<evidence type="ECO:0000259" key="12">
    <source>
        <dbReference type="Pfam" id="PF04101"/>
    </source>
</evidence>
<dbReference type="HAMAP" id="MF_00033">
    <property type="entry name" value="MurG"/>
    <property type="match status" value="1"/>
</dbReference>
<feature type="binding site" evidence="10">
    <location>
        <position position="166"/>
    </location>
    <ligand>
        <name>UDP-N-acetyl-alpha-D-glucosamine</name>
        <dbReference type="ChEBI" id="CHEBI:57705"/>
    </ligand>
</feature>
<dbReference type="GO" id="GO:0008360">
    <property type="term" value="P:regulation of cell shape"/>
    <property type="evidence" value="ECO:0007669"/>
    <property type="project" value="UniProtKB-KW"/>
</dbReference>
<name>A0A419T9Z0_9FIRM</name>
<dbReference type="InterPro" id="IPR006009">
    <property type="entry name" value="GlcNAc_MurG"/>
</dbReference>
<dbReference type="GO" id="GO:0005886">
    <property type="term" value="C:plasma membrane"/>
    <property type="evidence" value="ECO:0007669"/>
    <property type="project" value="UniProtKB-SubCell"/>
</dbReference>
<feature type="domain" description="Glycosyltransferase family 28 N-terminal" evidence="11">
    <location>
        <begin position="3"/>
        <end position="142"/>
    </location>
</feature>
<dbReference type="OrthoDB" id="9808936at2"/>
<dbReference type="Pfam" id="PF04101">
    <property type="entry name" value="Glyco_tran_28_C"/>
    <property type="match status" value="1"/>
</dbReference>
<evidence type="ECO:0000259" key="11">
    <source>
        <dbReference type="Pfam" id="PF03033"/>
    </source>
</evidence>
<sequence>MKVLVTGGGTGGHIYPALSIARRIEKEFKNPEILYVGTKKGLEAELVPKEGYNFQTIRVKGFMRKLSFDTLMSLKELALGLNDARKIINKFNPDIVIGTGGYVCGPVVLVAALKKIPTLIHEQNAYPGVTNKILSRFVDKVAASFEESIKYFHDPSKVVITGNPVRENIITVDKKQAYKKLNINDKKPFILSFGGSGGQRKLNDAMLEVITKNVDSKNIQILHVTGKRHYEDFIKKLSEKGIEKIDNSNIKIVPYLFEMPMGLAAADLVITSAGAITLAEVTTIGVPTILIPKAYTAENHQEHNARALEKKGASVVILEKELSGSKLNKMIKELLSDRKRLKKMSVNSKSLGKTDVTNQIVKVVKELLSHA</sequence>
<comment type="catalytic activity">
    <reaction evidence="10">
        <text>di-trans,octa-cis-undecaprenyl diphospho-N-acetyl-alpha-D-muramoyl-L-alanyl-D-glutamyl-meso-2,6-diaminopimeloyl-D-alanyl-D-alanine + UDP-N-acetyl-alpha-D-glucosamine = di-trans,octa-cis-undecaprenyl diphospho-[N-acetyl-alpha-D-glucosaminyl-(1-&gt;4)]-N-acetyl-alpha-D-muramoyl-L-alanyl-D-glutamyl-meso-2,6-diaminopimeloyl-D-alanyl-D-alanine + UDP + H(+)</text>
        <dbReference type="Rhea" id="RHEA:31227"/>
        <dbReference type="ChEBI" id="CHEBI:15378"/>
        <dbReference type="ChEBI" id="CHEBI:57705"/>
        <dbReference type="ChEBI" id="CHEBI:58223"/>
        <dbReference type="ChEBI" id="CHEBI:61387"/>
        <dbReference type="ChEBI" id="CHEBI:61388"/>
        <dbReference type="EC" id="2.4.1.227"/>
    </reaction>
</comment>
<dbReference type="InterPro" id="IPR007235">
    <property type="entry name" value="Glyco_trans_28_C"/>
</dbReference>
<protein>
    <recommendedName>
        <fullName evidence="10">UDP-N-acetylglucosamine--N-acetylmuramyl-(pentapeptide) pyrophosphoryl-undecaprenol N-acetylglucosamine transferase</fullName>
        <ecNumber evidence="10">2.4.1.227</ecNumber>
    </recommendedName>
    <alternativeName>
        <fullName evidence="10">Undecaprenyl-PP-MurNAc-pentapeptide-UDPGlcNAc GlcNAc transferase</fullName>
    </alternativeName>
</protein>
<evidence type="ECO:0000256" key="8">
    <source>
        <dbReference type="ARBA" id="ARBA00023306"/>
    </source>
</evidence>
<dbReference type="GO" id="GO:0051991">
    <property type="term" value="F:UDP-N-acetyl-D-glucosamine:N-acetylmuramoyl-L-alanyl-D-glutamyl-meso-2,6-diaminopimelyl-D-alanyl-D-alanine-diphosphoundecaprenol 4-beta-N-acetylglucosaminlytransferase activity"/>
    <property type="evidence" value="ECO:0007669"/>
    <property type="project" value="RHEA"/>
</dbReference>
<dbReference type="EC" id="2.4.1.227" evidence="10"/>
<dbReference type="NCBIfam" id="TIGR01133">
    <property type="entry name" value="murG"/>
    <property type="match status" value="1"/>
</dbReference>
<organism evidence="13 14">
    <name type="scientific">Thermohalobacter berrensis</name>
    <dbReference type="NCBI Taxonomy" id="99594"/>
    <lineage>
        <taxon>Bacteria</taxon>
        <taxon>Bacillati</taxon>
        <taxon>Bacillota</taxon>
        <taxon>Tissierellia</taxon>
        <taxon>Tissierellales</taxon>
        <taxon>Thermohalobacteraceae</taxon>
        <taxon>Thermohalobacter</taxon>
    </lineage>
</organism>
<keyword evidence="7 10" id="KW-0472">Membrane</keyword>
<feature type="domain" description="Glycosyl transferase family 28 C-terminal" evidence="12">
    <location>
        <begin position="190"/>
        <end position="359"/>
    </location>
</feature>
<dbReference type="GO" id="GO:0050511">
    <property type="term" value="F:undecaprenyldiphospho-muramoylpentapeptide beta-N-acetylglucosaminyltransferase activity"/>
    <property type="evidence" value="ECO:0007669"/>
    <property type="project" value="UniProtKB-UniRule"/>
</dbReference>
<dbReference type="GO" id="GO:0051301">
    <property type="term" value="P:cell division"/>
    <property type="evidence" value="ECO:0007669"/>
    <property type="project" value="UniProtKB-KW"/>
</dbReference>
<dbReference type="GO" id="GO:0071555">
    <property type="term" value="P:cell wall organization"/>
    <property type="evidence" value="ECO:0007669"/>
    <property type="project" value="UniProtKB-KW"/>
</dbReference>
<evidence type="ECO:0000256" key="2">
    <source>
        <dbReference type="ARBA" id="ARBA00022618"/>
    </source>
</evidence>
<evidence type="ECO:0000256" key="1">
    <source>
        <dbReference type="ARBA" id="ARBA00022475"/>
    </source>
</evidence>
<evidence type="ECO:0000313" key="13">
    <source>
        <dbReference type="EMBL" id="RKD34299.1"/>
    </source>
</evidence>
<feature type="binding site" evidence="10">
    <location>
        <position position="124"/>
    </location>
    <ligand>
        <name>UDP-N-acetyl-alpha-D-glucosamine</name>
        <dbReference type="ChEBI" id="CHEBI:57705"/>
    </ligand>
</feature>
<keyword evidence="8 10" id="KW-0131">Cell cycle</keyword>
<dbReference type="Proteomes" id="UP000284177">
    <property type="component" value="Unassembled WGS sequence"/>
</dbReference>
<comment type="function">
    <text evidence="10">Cell wall formation. Catalyzes the transfer of a GlcNAc subunit on undecaprenyl-pyrophosphoryl-MurNAc-pentapeptide (lipid intermediate I) to form undecaprenyl-pyrophosphoryl-MurNAc-(pentapeptide)GlcNAc (lipid intermediate II).</text>
</comment>
<dbReference type="CDD" id="cd03785">
    <property type="entry name" value="GT28_MurG"/>
    <property type="match status" value="1"/>
</dbReference>
<comment type="subcellular location">
    <subcellularLocation>
        <location evidence="10">Cell membrane</location>
        <topology evidence="10">Peripheral membrane protein</topology>
        <orientation evidence="10">Cytoplasmic side</orientation>
    </subcellularLocation>
</comment>
<dbReference type="Pfam" id="PF03033">
    <property type="entry name" value="Glyco_transf_28"/>
    <property type="match status" value="1"/>
</dbReference>
<evidence type="ECO:0000256" key="7">
    <source>
        <dbReference type="ARBA" id="ARBA00023136"/>
    </source>
</evidence>
<comment type="caution">
    <text evidence="13">The sequence shown here is derived from an EMBL/GenBank/DDBJ whole genome shotgun (WGS) entry which is preliminary data.</text>
</comment>
<comment type="pathway">
    <text evidence="10">Cell wall biogenesis; peptidoglycan biosynthesis.</text>
</comment>
<dbReference type="PANTHER" id="PTHR21015">
    <property type="entry name" value="UDP-N-ACETYLGLUCOSAMINE--N-ACETYLMURAMYL-(PENTAPEPTIDE) PYROPHOSPHORYL-UNDECAPRENOL N-ACETYLGLUCOSAMINE TRANSFERASE 1"/>
    <property type="match status" value="1"/>
</dbReference>
<evidence type="ECO:0000256" key="4">
    <source>
        <dbReference type="ARBA" id="ARBA00022679"/>
    </source>
</evidence>